<organism evidence="2 3">
    <name type="scientific">Meloidogyne enterolobii</name>
    <name type="common">Root-knot nematode worm</name>
    <name type="synonym">Meloidogyne mayaguensis</name>
    <dbReference type="NCBI Taxonomy" id="390850"/>
    <lineage>
        <taxon>Eukaryota</taxon>
        <taxon>Metazoa</taxon>
        <taxon>Ecdysozoa</taxon>
        <taxon>Nematoda</taxon>
        <taxon>Chromadorea</taxon>
        <taxon>Rhabditida</taxon>
        <taxon>Tylenchina</taxon>
        <taxon>Tylenchomorpha</taxon>
        <taxon>Tylenchoidea</taxon>
        <taxon>Meloidogynidae</taxon>
        <taxon>Meloidogyninae</taxon>
        <taxon>Meloidogyne</taxon>
    </lineage>
</organism>
<dbReference type="EMBL" id="CAJEWN010001727">
    <property type="protein sequence ID" value="CAD2199654.1"/>
    <property type="molecule type" value="Genomic_DNA"/>
</dbReference>
<dbReference type="PRINTS" id="PR01217">
    <property type="entry name" value="PRICHEXTENSN"/>
</dbReference>
<feature type="compositionally biased region" description="Pro residues" evidence="1">
    <location>
        <begin position="181"/>
        <end position="239"/>
    </location>
</feature>
<feature type="compositionally biased region" description="Low complexity" evidence="1">
    <location>
        <begin position="471"/>
        <end position="481"/>
    </location>
</feature>
<protein>
    <submittedName>
        <fullName evidence="2">Uncharacterized protein</fullName>
    </submittedName>
</protein>
<dbReference type="Proteomes" id="UP000580250">
    <property type="component" value="Unassembled WGS sequence"/>
</dbReference>
<evidence type="ECO:0000256" key="1">
    <source>
        <dbReference type="SAM" id="MobiDB-lite"/>
    </source>
</evidence>
<feature type="region of interest" description="Disordered" evidence="1">
    <location>
        <begin position="107"/>
        <end position="492"/>
    </location>
</feature>
<proteinExistence type="predicted"/>
<feature type="compositionally biased region" description="Pro residues" evidence="1">
    <location>
        <begin position="246"/>
        <end position="343"/>
    </location>
</feature>
<dbReference type="AlphaFoldDB" id="A0A6V7XJZ4"/>
<feature type="compositionally biased region" description="Low complexity" evidence="1">
    <location>
        <begin position="169"/>
        <end position="180"/>
    </location>
</feature>
<name>A0A6V7XJZ4_MELEN</name>
<evidence type="ECO:0000313" key="3">
    <source>
        <dbReference type="Proteomes" id="UP000580250"/>
    </source>
</evidence>
<sequence>MSNTFFVFLPSNVSDYPDNRPNKFRVHLPRPLYFSGDWVCGLHSISYPYSWPSTIGTLDEQWIDIHFTKTDGRASIIRVPVPKGSHTTVEDLHQFLLSTLEHQVGAIEGSSLEKPETLVKPPSVRRPKRSVSPEGELKMPARSSSAEEEEGELRDQSPSSSAERELESRSSTPKLTKIIPTPQPPKPSLEPSKPIPETPKPTSQPPKPIPETPKPTSQPPKPIPETPKPSIEPPKPAPQPRKSTTPQPPQPSPQPPKPTTPQPPKPTTPQPPKPTPPQPPKPAPQPPEPTPQTPKPVPQPPKPTPQPPKPSPQPPKPSPQPPKPSPQPPEPTPKPVPQPPKPSPQSAKTSSQPPEPTPKPVPQPPKPSPQPPEPTPQTPKPVPQSPKPSPQPSKPIPQPPKPTPQPPKPTPQPPKPTPQPPKPSPQPPKPTPQPPKPTPQTPKPIPQPKSIQPSLPTSLSLTQDNEEESRTPSPSSESSTELPQLPKPEATFNDPLWTEEYERVLTLVLANLGQKVTPQTRINYLPNMPILVKKYGKVNKVDATTQKQIIDSIELFYHSDFERFKVTFTHPSIKYVSFSNQLGYVLGFQNPNMVLNNEIAKYGCDLRGGFSSFAVYSKGLTESMIIGNSLSSLLRVVSVAGATPGQYYEKIYDSPIYARVLPKEVNEIEIELRTMDNGRPVPFEFGTVLLVLIFKKVINF</sequence>
<evidence type="ECO:0000313" key="2">
    <source>
        <dbReference type="EMBL" id="CAD2199654.1"/>
    </source>
</evidence>
<comment type="caution">
    <text evidence="2">The sequence shown here is derived from an EMBL/GenBank/DDBJ whole genome shotgun (WGS) entry which is preliminary data.</text>
</comment>
<reference evidence="2 3" key="1">
    <citation type="submission" date="2020-08" db="EMBL/GenBank/DDBJ databases">
        <authorList>
            <person name="Koutsovoulos G."/>
            <person name="Danchin GJ E."/>
        </authorList>
    </citation>
    <scope>NUCLEOTIDE SEQUENCE [LARGE SCALE GENOMIC DNA]</scope>
</reference>
<accession>A0A6V7XJZ4</accession>
<feature type="compositionally biased region" description="Pro residues" evidence="1">
    <location>
        <begin position="353"/>
        <end position="447"/>
    </location>
</feature>
<gene>
    <name evidence="2" type="ORF">MENT_LOCUS53065</name>
</gene>
<dbReference type="OrthoDB" id="5875955at2759"/>